<evidence type="ECO:0000313" key="2">
    <source>
        <dbReference type="Proteomes" id="UP000735302"/>
    </source>
</evidence>
<sequence length="105" mass="11393">MKEEGEGETEGEKLKTKILRRGAASAQQGDLRLLGPLSGHRACAGARTCDRRVPANLFLTPSSRRPTGVPNLLQKGLFGFMKGLLKPLRHGHPPSSNYTNTKVCL</sequence>
<keyword evidence="2" id="KW-1185">Reference proteome</keyword>
<gene>
    <name evidence="1" type="ORF">PoB_001235800</name>
</gene>
<comment type="caution">
    <text evidence="1">The sequence shown here is derived from an EMBL/GenBank/DDBJ whole genome shotgun (WGS) entry which is preliminary data.</text>
</comment>
<dbReference type="Proteomes" id="UP000735302">
    <property type="component" value="Unassembled WGS sequence"/>
</dbReference>
<dbReference type="EMBL" id="BLXT01001473">
    <property type="protein sequence ID" value="GFN85852.1"/>
    <property type="molecule type" value="Genomic_DNA"/>
</dbReference>
<organism evidence="1 2">
    <name type="scientific">Plakobranchus ocellatus</name>
    <dbReference type="NCBI Taxonomy" id="259542"/>
    <lineage>
        <taxon>Eukaryota</taxon>
        <taxon>Metazoa</taxon>
        <taxon>Spiralia</taxon>
        <taxon>Lophotrochozoa</taxon>
        <taxon>Mollusca</taxon>
        <taxon>Gastropoda</taxon>
        <taxon>Heterobranchia</taxon>
        <taxon>Euthyneura</taxon>
        <taxon>Panpulmonata</taxon>
        <taxon>Sacoglossa</taxon>
        <taxon>Placobranchoidea</taxon>
        <taxon>Plakobranchidae</taxon>
        <taxon>Plakobranchus</taxon>
    </lineage>
</organism>
<protein>
    <submittedName>
        <fullName evidence="1">Uncharacterized protein</fullName>
    </submittedName>
</protein>
<proteinExistence type="predicted"/>
<evidence type="ECO:0000313" key="1">
    <source>
        <dbReference type="EMBL" id="GFN85852.1"/>
    </source>
</evidence>
<reference evidence="1 2" key="1">
    <citation type="journal article" date="2021" name="Elife">
        <title>Chloroplast acquisition without the gene transfer in kleptoplastic sea slugs, Plakobranchus ocellatus.</title>
        <authorList>
            <person name="Maeda T."/>
            <person name="Takahashi S."/>
            <person name="Yoshida T."/>
            <person name="Shimamura S."/>
            <person name="Takaki Y."/>
            <person name="Nagai Y."/>
            <person name="Toyoda A."/>
            <person name="Suzuki Y."/>
            <person name="Arimoto A."/>
            <person name="Ishii H."/>
            <person name="Satoh N."/>
            <person name="Nishiyama T."/>
            <person name="Hasebe M."/>
            <person name="Maruyama T."/>
            <person name="Minagawa J."/>
            <person name="Obokata J."/>
            <person name="Shigenobu S."/>
        </authorList>
    </citation>
    <scope>NUCLEOTIDE SEQUENCE [LARGE SCALE GENOMIC DNA]</scope>
</reference>
<name>A0AAV3YUD3_9GAST</name>
<accession>A0AAV3YUD3</accession>
<dbReference type="AlphaFoldDB" id="A0AAV3YUD3"/>